<feature type="binding site" evidence="2">
    <location>
        <begin position="71"/>
        <end position="74"/>
    </location>
    <ligand>
        <name>glutathione</name>
        <dbReference type="ChEBI" id="CHEBI:57925"/>
    </ligand>
</feature>
<dbReference type="InterPro" id="IPR010987">
    <property type="entry name" value="Glutathione-S-Trfase_C-like"/>
</dbReference>
<dbReference type="CDD" id="cd03190">
    <property type="entry name" value="GST_C_Omega_like"/>
    <property type="match status" value="1"/>
</dbReference>
<feature type="active site" description="Nucleophile" evidence="1">
    <location>
        <position position="4"/>
    </location>
</feature>
<feature type="binding site" evidence="2">
    <location>
        <position position="37"/>
    </location>
    <ligand>
        <name>glutathione</name>
        <dbReference type="ChEBI" id="CHEBI:57925"/>
    </ligand>
</feature>
<evidence type="ECO:0000313" key="5">
    <source>
        <dbReference type="EMBL" id="TCL59082.1"/>
    </source>
</evidence>
<feature type="domain" description="GST C-terminal" evidence="4">
    <location>
        <begin position="114"/>
        <end position="244"/>
    </location>
</feature>
<dbReference type="AlphaFoldDB" id="A0A4R1R1A8"/>
<accession>A0A4R1R1A8</accession>
<dbReference type="Gene3D" id="1.20.1050.10">
    <property type="match status" value="1"/>
</dbReference>
<dbReference type="PROSITE" id="PS50405">
    <property type="entry name" value="GST_CTER"/>
    <property type="match status" value="1"/>
</dbReference>
<feature type="active site" description="Proton donor/acceptor" evidence="1">
    <location>
        <position position="137"/>
    </location>
</feature>
<dbReference type="PIRSF" id="PIRSF015753">
    <property type="entry name" value="GST"/>
    <property type="match status" value="1"/>
</dbReference>
<reference evidence="5 6" key="1">
    <citation type="submission" date="2019-03" db="EMBL/GenBank/DDBJ databases">
        <title>Genomic Encyclopedia of Type Strains, Phase IV (KMG-IV): sequencing the most valuable type-strain genomes for metagenomic binning, comparative biology and taxonomic classification.</title>
        <authorList>
            <person name="Goeker M."/>
        </authorList>
    </citation>
    <scope>NUCLEOTIDE SEQUENCE [LARGE SCALE GENOMIC DNA]</scope>
    <source>
        <strain evidence="5 6">DSM 100556</strain>
    </source>
</reference>
<dbReference type="GO" id="GO:0005737">
    <property type="term" value="C:cytoplasm"/>
    <property type="evidence" value="ECO:0007669"/>
    <property type="project" value="TreeGrafter"/>
</dbReference>
<dbReference type="STRING" id="1469948.GCA_000732725_01963"/>
<evidence type="ECO:0000256" key="2">
    <source>
        <dbReference type="PIRSR" id="PIRSR015753-2"/>
    </source>
</evidence>
<name>A0A4R1R1A8_9FIRM</name>
<evidence type="ECO:0000256" key="1">
    <source>
        <dbReference type="PIRSR" id="PIRSR015753-1"/>
    </source>
</evidence>
<sequence length="288" mass="33884">MPACPHAHKVVITRRLLGLDKVISLGTTGIFRDPKGWVFTEDEGEKDPVLGIHYLKEIYDRDCPDGDYKERPTVPVIADTVTGKGVNNDHFWIPIYFDTAWKPFHKAGAPDLYPEAFREEINELNHFIFERINNGVYDVGFARSQEAYEKAYHRFFEALDILEKRLEDRRFLLGDYITDSDIRLYPTLVRFDAVYFQVFHANKKKLIDYKNLWAYARELYQISEIKESTYFDIYKRHYQLSPHLKPLWGNIYSIKAKGPDVSVWEEPVDRGHLSAYPEEKFKKEQSGY</sequence>
<feature type="site" description="Lowers pKa of active site Cys" evidence="3">
    <location>
        <position position="195"/>
    </location>
</feature>
<dbReference type="EMBL" id="SLUO01000005">
    <property type="protein sequence ID" value="TCL59082.1"/>
    <property type="molecule type" value="Genomic_DNA"/>
</dbReference>
<dbReference type="Pfam" id="PF13410">
    <property type="entry name" value="GST_C_2"/>
    <property type="match status" value="1"/>
</dbReference>
<dbReference type="InterPro" id="IPR016639">
    <property type="entry name" value="GST_Omega/GSH"/>
</dbReference>
<evidence type="ECO:0000313" key="6">
    <source>
        <dbReference type="Proteomes" id="UP000295718"/>
    </source>
</evidence>
<dbReference type="Proteomes" id="UP000295718">
    <property type="component" value="Unassembled WGS sequence"/>
</dbReference>
<feature type="site" description="Lowers pKa of active site Cys" evidence="3">
    <location>
        <position position="238"/>
    </location>
</feature>
<protein>
    <submittedName>
        <fullName evidence="5">Putative glutathione S-transferase</fullName>
    </submittedName>
</protein>
<gene>
    <name evidence="5" type="ORF">EDD76_105259</name>
</gene>
<dbReference type="InterPro" id="IPR036282">
    <property type="entry name" value="Glutathione-S-Trfase_C_sf"/>
</dbReference>
<dbReference type="SUPFAM" id="SSF47616">
    <property type="entry name" value="GST C-terminal domain-like"/>
    <property type="match status" value="1"/>
</dbReference>
<keyword evidence="5" id="KW-0808">Transferase</keyword>
<dbReference type="InterPro" id="IPR047047">
    <property type="entry name" value="GST_Omega-like_C"/>
</dbReference>
<evidence type="ECO:0000256" key="3">
    <source>
        <dbReference type="PIRSR" id="PIRSR015753-3"/>
    </source>
</evidence>
<dbReference type="PANTHER" id="PTHR32419:SF6">
    <property type="entry name" value="GLUTATHIONE S-TRANSFERASE OMEGA-LIKE 1-RELATED"/>
    <property type="match status" value="1"/>
</dbReference>
<proteinExistence type="predicted"/>
<keyword evidence="6" id="KW-1185">Reference proteome</keyword>
<dbReference type="PANTHER" id="PTHR32419">
    <property type="entry name" value="GLUTATHIONYL-HYDROQUINONE REDUCTASE"/>
    <property type="match status" value="1"/>
</dbReference>
<evidence type="ECO:0000259" key="4">
    <source>
        <dbReference type="PROSITE" id="PS50405"/>
    </source>
</evidence>
<dbReference type="GO" id="GO:0004364">
    <property type="term" value="F:glutathione transferase activity"/>
    <property type="evidence" value="ECO:0007669"/>
    <property type="project" value="InterPro"/>
</dbReference>
<organism evidence="5 6">
    <name type="scientific">Kineothrix alysoides</name>
    <dbReference type="NCBI Taxonomy" id="1469948"/>
    <lineage>
        <taxon>Bacteria</taxon>
        <taxon>Bacillati</taxon>
        <taxon>Bacillota</taxon>
        <taxon>Clostridia</taxon>
        <taxon>Lachnospirales</taxon>
        <taxon>Lachnospiraceae</taxon>
        <taxon>Kineothrix</taxon>
    </lineage>
</organism>
<dbReference type="Gene3D" id="3.40.30.10">
    <property type="entry name" value="Glutaredoxin"/>
    <property type="match status" value="1"/>
</dbReference>
<comment type="caution">
    <text evidence="5">The sequence shown here is derived from an EMBL/GenBank/DDBJ whole genome shotgun (WGS) entry which is preliminary data.</text>
</comment>